<dbReference type="SUPFAM" id="SSF53756">
    <property type="entry name" value="UDP-Glycosyltransferase/glycogen phosphorylase"/>
    <property type="match status" value="1"/>
</dbReference>
<dbReference type="GO" id="GO:0080044">
    <property type="term" value="F:quercetin 7-O-glucosyltransferase activity"/>
    <property type="evidence" value="ECO:0007669"/>
    <property type="project" value="TreeGrafter"/>
</dbReference>
<comment type="caution">
    <text evidence="3">The sequence shown here is derived from an EMBL/GenBank/DDBJ whole genome shotgun (WGS) entry which is preliminary data.</text>
</comment>
<comment type="similarity">
    <text evidence="1">Belongs to the UDP-glycosyltransferase family.</text>
</comment>
<dbReference type="GO" id="GO:0080043">
    <property type="term" value="F:quercetin 3-O-glucosyltransferase activity"/>
    <property type="evidence" value="ECO:0007669"/>
    <property type="project" value="TreeGrafter"/>
</dbReference>
<dbReference type="AlphaFoldDB" id="A0A4S4D458"/>
<organism evidence="3 4">
    <name type="scientific">Camellia sinensis var. sinensis</name>
    <name type="common">China tea</name>
    <dbReference type="NCBI Taxonomy" id="542762"/>
    <lineage>
        <taxon>Eukaryota</taxon>
        <taxon>Viridiplantae</taxon>
        <taxon>Streptophyta</taxon>
        <taxon>Embryophyta</taxon>
        <taxon>Tracheophyta</taxon>
        <taxon>Spermatophyta</taxon>
        <taxon>Magnoliopsida</taxon>
        <taxon>eudicotyledons</taxon>
        <taxon>Gunneridae</taxon>
        <taxon>Pentapetalae</taxon>
        <taxon>asterids</taxon>
        <taxon>Ericales</taxon>
        <taxon>Theaceae</taxon>
        <taxon>Camellia</taxon>
    </lineage>
</organism>
<evidence type="ECO:0000256" key="1">
    <source>
        <dbReference type="ARBA" id="ARBA00009995"/>
    </source>
</evidence>
<evidence type="ECO:0000313" key="3">
    <source>
        <dbReference type="EMBL" id="THF97111.1"/>
    </source>
</evidence>
<accession>A0A4S4D458</accession>
<dbReference type="EMBL" id="SDRB02012646">
    <property type="protein sequence ID" value="THF97111.1"/>
    <property type="molecule type" value="Genomic_DNA"/>
</dbReference>
<evidence type="ECO:0000256" key="2">
    <source>
        <dbReference type="ARBA" id="ARBA00022676"/>
    </source>
</evidence>
<gene>
    <name evidence="3" type="ORF">TEA_001922</name>
</gene>
<dbReference type="Proteomes" id="UP000306102">
    <property type="component" value="Unassembled WGS sequence"/>
</dbReference>
<sequence length="150" mass="17080">MGVKVTIVTSLSVHCRIAKIFLTLEGFTFFNDYDDGFKDGDDHEHFRSEFKKHASLAISELITTSAKEGRPVTCLVYTMFQSWATEVARDVHIPSVFVWTQAAVVFTVYYYSVNGYGDRIRRIDNDPSCPIKLPRLPQLTSHNLSLFLLP</sequence>
<keyword evidence="2" id="KW-0808">Transferase</keyword>
<evidence type="ECO:0000313" key="4">
    <source>
        <dbReference type="Proteomes" id="UP000306102"/>
    </source>
</evidence>
<reference evidence="3 4" key="1">
    <citation type="journal article" date="2018" name="Proc. Natl. Acad. Sci. U.S.A.">
        <title>Draft genome sequence of Camellia sinensis var. sinensis provides insights into the evolution of the tea genome and tea quality.</title>
        <authorList>
            <person name="Wei C."/>
            <person name="Yang H."/>
            <person name="Wang S."/>
            <person name="Zhao J."/>
            <person name="Liu C."/>
            <person name="Gao L."/>
            <person name="Xia E."/>
            <person name="Lu Y."/>
            <person name="Tai Y."/>
            <person name="She G."/>
            <person name="Sun J."/>
            <person name="Cao H."/>
            <person name="Tong W."/>
            <person name="Gao Q."/>
            <person name="Li Y."/>
            <person name="Deng W."/>
            <person name="Jiang X."/>
            <person name="Wang W."/>
            <person name="Chen Q."/>
            <person name="Zhang S."/>
            <person name="Li H."/>
            <person name="Wu J."/>
            <person name="Wang P."/>
            <person name="Li P."/>
            <person name="Shi C."/>
            <person name="Zheng F."/>
            <person name="Jian J."/>
            <person name="Huang B."/>
            <person name="Shan D."/>
            <person name="Shi M."/>
            <person name="Fang C."/>
            <person name="Yue Y."/>
            <person name="Li F."/>
            <person name="Li D."/>
            <person name="Wei S."/>
            <person name="Han B."/>
            <person name="Jiang C."/>
            <person name="Yin Y."/>
            <person name="Xia T."/>
            <person name="Zhang Z."/>
            <person name="Bennetzen J.L."/>
            <person name="Zhao S."/>
            <person name="Wan X."/>
        </authorList>
    </citation>
    <scope>NUCLEOTIDE SEQUENCE [LARGE SCALE GENOMIC DNA]</scope>
    <source>
        <strain evidence="4">cv. Shuchazao</strain>
        <tissue evidence="3">Leaf</tissue>
    </source>
</reference>
<proteinExistence type="inferred from homology"/>
<keyword evidence="4" id="KW-1185">Reference proteome</keyword>
<dbReference type="PANTHER" id="PTHR11926:SF870">
    <property type="entry name" value="UDP-GLYCOSYLTRANSFERASE 75B1"/>
    <property type="match status" value="1"/>
</dbReference>
<keyword evidence="2" id="KW-0328">Glycosyltransferase</keyword>
<name>A0A4S4D458_CAMSN</name>
<dbReference type="PANTHER" id="PTHR11926">
    <property type="entry name" value="GLUCOSYL/GLUCURONOSYL TRANSFERASES"/>
    <property type="match status" value="1"/>
</dbReference>
<dbReference type="Gene3D" id="3.40.50.2000">
    <property type="entry name" value="Glycogen Phosphorylase B"/>
    <property type="match status" value="1"/>
</dbReference>
<protein>
    <submittedName>
        <fullName evidence="3">Uncharacterized protein</fullName>
    </submittedName>
</protein>